<keyword evidence="7" id="KW-0408">Iron</keyword>
<dbReference type="Gene3D" id="3.40.50.80">
    <property type="entry name" value="Nucleotide-binding domain of ferredoxin-NADP reductase (FNR) module"/>
    <property type="match status" value="1"/>
</dbReference>
<evidence type="ECO:0000256" key="4">
    <source>
        <dbReference type="ARBA" id="ARBA00022723"/>
    </source>
</evidence>
<dbReference type="InterPro" id="IPR017927">
    <property type="entry name" value="FAD-bd_FR_type"/>
</dbReference>
<evidence type="ECO:0000256" key="7">
    <source>
        <dbReference type="ARBA" id="ARBA00023004"/>
    </source>
</evidence>
<evidence type="ECO:0000256" key="8">
    <source>
        <dbReference type="ARBA" id="ARBA00023014"/>
    </source>
</evidence>
<dbReference type="GO" id="GO:0046872">
    <property type="term" value="F:metal ion binding"/>
    <property type="evidence" value="ECO:0007669"/>
    <property type="project" value="UniProtKB-KW"/>
</dbReference>
<dbReference type="Gene3D" id="2.40.30.10">
    <property type="entry name" value="Translation factors"/>
    <property type="match status" value="1"/>
</dbReference>
<dbReference type="Pfam" id="PF00175">
    <property type="entry name" value="NAD_binding_1"/>
    <property type="match status" value="1"/>
</dbReference>
<dbReference type="GO" id="GO:0050660">
    <property type="term" value="F:flavin adenine dinucleotide binding"/>
    <property type="evidence" value="ECO:0007669"/>
    <property type="project" value="TreeGrafter"/>
</dbReference>
<dbReference type="Proteomes" id="UP000242560">
    <property type="component" value="Unassembled WGS sequence"/>
</dbReference>
<dbReference type="SUPFAM" id="SSF52343">
    <property type="entry name" value="Ferredoxin reductase-like, C-terminal NADP-linked domain"/>
    <property type="match status" value="1"/>
</dbReference>
<dbReference type="InterPro" id="IPR008333">
    <property type="entry name" value="Cbr1-like_FAD-bd_dom"/>
</dbReference>
<dbReference type="PANTHER" id="PTHR47354:SF8">
    <property type="entry name" value="1,2-PHENYLACETYL-COA EPOXIDASE, SUBUNIT E"/>
    <property type="match status" value="1"/>
</dbReference>
<dbReference type="Pfam" id="PF00970">
    <property type="entry name" value="FAD_binding_6"/>
    <property type="match status" value="1"/>
</dbReference>
<dbReference type="PROSITE" id="PS51384">
    <property type="entry name" value="FAD_FR"/>
    <property type="match status" value="1"/>
</dbReference>
<keyword evidence="8" id="KW-0411">Iron-sulfur</keyword>
<evidence type="ECO:0000256" key="2">
    <source>
        <dbReference type="ARBA" id="ARBA00022630"/>
    </source>
</evidence>
<gene>
    <name evidence="11" type="ORF">SAMN05421638_1704</name>
</gene>
<evidence type="ECO:0000256" key="3">
    <source>
        <dbReference type="ARBA" id="ARBA00022714"/>
    </source>
</evidence>
<protein>
    <submittedName>
        <fullName evidence="11">Ring-1,2-phenylacetyl-CoA epoxidase subunit PaaE</fullName>
    </submittedName>
</protein>
<evidence type="ECO:0000256" key="1">
    <source>
        <dbReference type="ARBA" id="ARBA00001974"/>
    </source>
</evidence>
<dbReference type="InterPro" id="IPR001041">
    <property type="entry name" value="2Fe-2S_ferredoxin-type"/>
</dbReference>
<evidence type="ECO:0000259" key="10">
    <source>
        <dbReference type="PROSITE" id="PS51384"/>
    </source>
</evidence>
<dbReference type="GO" id="GO:0051537">
    <property type="term" value="F:2 iron, 2 sulfur cluster binding"/>
    <property type="evidence" value="ECO:0007669"/>
    <property type="project" value="UniProtKB-KW"/>
</dbReference>
<dbReference type="PROSITE" id="PS51085">
    <property type="entry name" value="2FE2S_FER_2"/>
    <property type="match status" value="1"/>
</dbReference>
<dbReference type="InterPro" id="IPR017938">
    <property type="entry name" value="Riboflavin_synthase-like_b-brl"/>
</dbReference>
<name>A0A1I3MPJ5_9FLAO</name>
<feature type="domain" description="2Fe-2S ferredoxin-type" evidence="9">
    <location>
        <begin position="284"/>
        <end position="374"/>
    </location>
</feature>
<reference evidence="12" key="1">
    <citation type="submission" date="2016-10" db="EMBL/GenBank/DDBJ databases">
        <authorList>
            <person name="Varghese N."/>
            <person name="Submissions S."/>
        </authorList>
    </citation>
    <scope>NUCLEOTIDE SEQUENCE [LARGE SCALE GENOMIC DNA]</scope>
    <source>
        <strain evidence="12">DSM 22251</strain>
    </source>
</reference>
<proteinExistence type="predicted"/>
<dbReference type="SUPFAM" id="SSF63380">
    <property type="entry name" value="Riboflavin synthase domain-like"/>
    <property type="match status" value="1"/>
</dbReference>
<comment type="cofactor">
    <cofactor evidence="1">
        <name>FAD</name>
        <dbReference type="ChEBI" id="CHEBI:57692"/>
    </cofactor>
</comment>
<dbReference type="InterPro" id="IPR001709">
    <property type="entry name" value="Flavoprot_Pyr_Nucl_cyt_Rdtase"/>
</dbReference>
<dbReference type="PRINTS" id="PR00406">
    <property type="entry name" value="CYTB5RDTASE"/>
</dbReference>
<keyword evidence="3" id="KW-0001">2Fe-2S</keyword>
<keyword evidence="5" id="KW-0274">FAD</keyword>
<keyword evidence="6" id="KW-0560">Oxidoreductase</keyword>
<dbReference type="CDD" id="cd00207">
    <property type="entry name" value="fer2"/>
    <property type="match status" value="1"/>
</dbReference>
<dbReference type="PANTHER" id="PTHR47354">
    <property type="entry name" value="NADH OXIDOREDUCTASE HCR"/>
    <property type="match status" value="1"/>
</dbReference>
<dbReference type="InterPro" id="IPR012675">
    <property type="entry name" value="Beta-grasp_dom_sf"/>
</dbReference>
<evidence type="ECO:0000313" key="11">
    <source>
        <dbReference type="EMBL" id="SFI98645.1"/>
    </source>
</evidence>
<dbReference type="InterPro" id="IPR036010">
    <property type="entry name" value="2Fe-2S_ferredoxin-like_sf"/>
</dbReference>
<evidence type="ECO:0000313" key="12">
    <source>
        <dbReference type="Proteomes" id="UP000242560"/>
    </source>
</evidence>
<dbReference type="PRINTS" id="PR00371">
    <property type="entry name" value="FPNCR"/>
</dbReference>
<evidence type="ECO:0000259" key="9">
    <source>
        <dbReference type="PROSITE" id="PS51085"/>
    </source>
</evidence>
<dbReference type="SUPFAM" id="SSF54292">
    <property type="entry name" value="2Fe-2S ferredoxin-like"/>
    <property type="match status" value="1"/>
</dbReference>
<organism evidence="11 12">
    <name type="scientific">Kaistella treverensis</name>
    <dbReference type="NCBI Taxonomy" id="631455"/>
    <lineage>
        <taxon>Bacteria</taxon>
        <taxon>Pseudomonadati</taxon>
        <taxon>Bacteroidota</taxon>
        <taxon>Flavobacteriia</taxon>
        <taxon>Flavobacteriales</taxon>
        <taxon>Weeksellaceae</taxon>
        <taxon>Chryseobacterium group</taxon>
        <taxon>Kaistella</taxon>
    </lineage>
</organism>
<sequence>MLNSLYLRFLLIMHHFHQLKTTRVTRETNDCVHIAFEIPDHLRHEFSFKQGQYLNVRFVFEGEDLRRSYSIVNAPSEKNNELEILVKHLENGKVSTYLNQELKAGDMLEVLAPSGHFYTHYHPSNQKTYVGLAAGSGISPVLSNIKEALLQEPLSSAYLFFSNKSFNEIIFKKEIDELVEKFQGRLKVIFLLSREKHFEDELFEGRISAEKLDLLFQRFDQIPVQDSTYFICGPSEMIKGISDYLKKEKKVPSLQIMYEYYVAPDQEGNADMSEEFKAIPNLESMVTLIIDDDEYSFHLNSKKKSILDQALDEKLPVPFACKGGVCCTCKAQVMEGEVFMEKNFALTEDEVERGFVLTCQCHPTTNVVMLNYDV</sequence>
<dbReference type="InterPro" id="IPR039261">
    <property type="entry name" value="FNR_nucleotide-bd"/>
</dbReference>
<feature type="domain" description="FAD-binding FR-type" evidence="10">
    <location>
        <begin position="14"/>
        <end position="120"/>
    </location>
</feature>
<dbReference type="EMBL" id="FORQ01000003">
    <property type="protein sequence ID" value="SFI98645.1"/>
    <property type="molecule type" value="Genomic_DNA"/>
</dbReference>
<accession>A0A1I3MPJ5</accession>
<evidence type="ECO:0000256" key="5">
    <source>
        <dbReference type="ARBA" id="ARBA00022827"/>
    </source>
</evidence>
<dbReference type="Gene3D" id="3.10.20.30">
    <property type="match status" value="1"/>
</dbReference>
<keyword evidence="2" id="KW-0285">Flavoprotein</keyword>
<dbReference type="Pfam" id="PF00111">
    <property type="entry name" value="Fer2"/>
    <property type="match status" value="1"/>
</dbReference>
<dbReference type="InterPro" id="IPR050415">
    <property type="entry name" value="MRET"/>
</dbReference>
<dbReference type="AlphaFoldDB" id="A0A1I3MPJ5"/>
<keyword evidence="4" id="KW-0479">Metal-binding</keyword>
<dbReference type="InterPro" id="IPR001433">
    <property type="entry name" value="OxRdtase_FAD/NAD-bd"/>
</dbReference>
<dbReference type="CDD" id="cd06214">
    <property type="entry name" value="PA_degradation_oxidoreductase_like"/>
    <property type="match status" value="1"/>
</dbReference>
<dbReference type="GO" id="GO:0016491">
    <property type="term" value="F:oxidoreductase activity"/>
    <property type="evidence" value="ECO:0007669"/>
    <property type="project" value="UniProtKB-KW"/>
</dbReference>
<keyword evidence="12" id="KW-1185">Reference proteome</keyword>
<evidence type="ECO:0000256" key="6">
    <source>
        <dbReference type="ARBA" id="ARBA00023002"/>
    </source>
</evidence>